<feature type="non-terminal residue" evidence="1">
    <location>
        <position position="1"/>
    </location>
</feature>
<accession>A0A382S4N5</accession>
<gene>
    <name evidence="1" type="ORF">METZ01_LOCUS357299</name>
</gene>
<dbReference type="AlphaFoldDB" id="A0A382S4N5"/>
<reference evidence="1" key="1">
    <citation type="submission" date="2018-05" db="EMBL/GenBank/DDBJ databases">
        <authorList>
            <person name="Lanie J.A."/>
            <person name="Ng W.-L."/>
            <person name="Kazmierczak K.M."/>
            <person name="Andrzejewski T.M."/>
            <person name="Davidsen T.M."/>
            <person name="Wayne K.J."/>
            <person name="Tettelin H."/>
            <person name="Glass J.I."/>
            <person name="Rusch D."/>
            <person name="Podicherti R."/>
            <person name="Tsui H.-C.T."/>
            <person name="Winkler M.E."/>
        </authorList>
    </citation>
    <scope>NUCLEOTIDE SEQUENCE</scope>
</reference>
<name>A0A382S4N5_9ZZZZ</name>
<sequence>VFAKQFNRLISISLSIVNSILGFKLSVKYISLGIKSLIINGNASAAKMNLSKSPNCSFSENLGK</sequence>
<proteinExistence type="predicted"/>
<dbReference type="EMBL" id="UINC01126149">
    <property type="protein sequence ID" value="SVD04445.1"/>
    <property type="molecule type" value="Genomic_DNA"/>
</dbReference>
<organism evidence="1">
    <name type="scientific">marine metagenome</name>
    <dbReference type="NCBI Taxonomy" id="408172"/>
    <lineage>
        <taxon>unclassified sequences</taxon>
        <taxon>metagenomes</taxon>
        <taxon>ecological metagenomes</taxon>
    </lineage>
</organism>
<protein>
    <submittedName>
        <fullName evidence="1">Uncharacterized protein</fullName>
    </submittedName>
</protein>
<evidence type="ECO:0000313" key="1">
    <source>
        <dbReference type="EMBL" id="SVD04445.1"/>
    </source>
</evidence>